<feature type="transmembrane region" description="Helical" evidence="1">
    <location>
        <begin position="133"/>
        <end position="153"/>
    </location>
</feature>
<keyword evidence="1" id="KW-1133">Transmembrane helix</keyword>
<sequence length="255" mass="26115">MTHTTAAWRWGGVGAGTLVAGVAAESGALGRGMMLAAPLFGLCVLAGVLVGESSVGAPGGPTRLAAVEVRRVRDFLPRQLSNAVATAACALAALLLATTAAASPDDLGRAGRLLVCRCSPISSEAHGPWAGSFYSVPLAGVVVVGIVTAILALRQIVRRPRPLDPSGRIVSDDVHRRHAADAVTGACGVLVTIPLIGVCLVTAGALLSITCRPAWWTAAGWLLIALIPAWLVLLGRSCTAIFSARRRTPAIQEPS</sequence>
<comment type="caution">
    <text evidence="2">The sequence shown here is derived from an EMBL/GenBank/DDBJ whole genome shotgun (WGS) entry which is preliminary data.</text>
</comment>
<keyword evidence="1" id="KW-0472">Membrane</keyword>
<keyword evidence="3" id="KW-1185">Reference proteome</keyword>
<accession>A0A8J7WNY6</accession>
<feature type="transmembrane region" description="Helical" evidence="1">
    <location>
        <begin position="80"/>
        <end position="102"/>
    </location>
</feature>
<gene>
    <name evidence="2" type="ORF">KGA66_22970</name>
</gene>
<keyword evidence="1" id="KW-0812">Transmembrane</keyword>
<evidence type="ECO:0000313" key="2">
    <source>
        <dbReference type="EMBL" id="MBS2965926.1"/>
    </source>
</evidence>
<dbReference type="EMBL" id="JAGSXH010000108">
    <property type="protein sequence ID" value="MBS2965926.1"/>
    <property type="molecule type" value="Genomic_DNA"/>
</dbReference>
<evidence type="ECO:0000256" key="1">
    <source>
        <dbReference type="SAM" id="Phobius"/>
    </source>
</evidence>
<name>A0A8J7WNY6_9ACTN</name>
<dbReference type="Proteomes" id="UP000677913">
    <property type="component" value="Unassembled WGS sequence"/>
</dbReference>
<evidence type="ECO:0000313" key="3">
    <source>
        <dbReference type="Proteomes" id="UP000677913"/>
    </source>
</evidence>
<proteinExistence type="predicted"/>
<protein>
    <submittedName>
        <fullName evidence="2">Uncharacterized protein</fullName>
    </submittedName>
</protein>
<feature type="transmembrane region" description="Helical" evidence="1">
    <location>
        <begin position="186"/>
        <end position="209"/>
    </location>
</feature>
<organism evidence="2 3">
    <name type="scientific">Actinocrinis puniceicyclus</name>
    <dbReference type="NCBI Taxonomy" id="977794"/>
    <lineage>
        <taxon>Bacteria</taxon>
        <taxon>Bacillati</taxon>
        <taxon>Actinomycetota</taxon>
        <taxon>Actinomycetes</taxon>
        <taxon>Catenulisporales</taxon>
        <taxon>Actinospicaceae</taxon>
        <taxon>Actinocrinis</taxon>
    </lineage>
</organism>
<dbReference type="AlphaFoldDB" id="A0A8J7WNY6"/>
<feature type="transmembrane region" description="Helical" evidence="1">
    <location>
        <begin position="215"/>
        <end position="235"/>
    </location>
</feature>
<reference evidence="2" key="1">
    <citation type="submission" date="2021-04" db="EMBL/GenBank/DDBJ databases">
        <title>Genome based classification of Actinospica acidithermotolerans sp. nov., an actinobacterium isolated from an Indonesian hot spring.</title>
        <authorList>
            <person name="Kusuma A.B."/>
            <person name="Putra K.E."/>
            <person name="Nafisah S."/>
            <person name="Loh J."/>
            <person name="Nouioui I."/>
            <person name="Goodfellow M."/>
        </authorList>
    </citation>
    <scope>NUCLEOTIDE SEQUENCE</scope>
    <source>
        <strain evidence="2">DSM 45618</strain>
    </source>
</reference>
<dbReference type="RefSeq" id="WP_211470492.1">
    <property type="nucleotide sequence ID" value="NZ_JAGSXH010000108.1"/>
</dbReference>